<evidence type="ECO:0000313" key="2">
    <source>
        <dbReference type="Proteomes" id="UP000324233"/>
    </source>
</evidence>
<reference evidence="1 2" key="1">
    <citation type="submission" date="2019-08" db="EMBL/GenBank/DDBJ databases">
        <title>Deep-cultivation of Planctomycetes and their phenomic and genomic characterization uncovers novel biology.</title>
        <authorList>
            <person name="Wiegand S."/>
            <person name="Jogler M."/>
            <person name="Boedeker C."/>
            <person name="Pinto D."/>
            <person name="Vollmers J."/>
            <person name="Rivas-Marin E."/>
            <person name="Kohn T."/>
            <person name="Peeters S.H."/>
            <person name="Heuer A."/>
            <person name="Rast P."/>
            <person name="Oberbeckmann S."/>
            <person name="Bunk B."/>
            <person name="Jeske O."/>
            <person name="Meyerdierks A."/>
            <person name="Storesund J.E."/>
            <person name="Kallscheuer N."/>
            <person name="Luecker S."/>
            <person name="Lage O.M."/>
            <person name="Pohl T."/>
            <person name="Merkel B.J."/>
            <person name="Hornburger P."/>
            <person name="Mueller R.-W."/>
            <person name="Bruemmer F."/>
            <person name="Labrenz M."/>
            <person name="Spormann A.M."/>
            <person name="Op den Camp H."/>
            <person name="Overmann J."/>
            <person name="Amann R."/>
            <person name="Jetten M.S.M."/>
            <person name="Mascher T."/>
            <person name="Medema M.H."/>
            <person name="Devos D.P."/>
            <person name="Kaster A.-K."/>
            <person name="Ovreas L."/>
            <person name="Rohde M."/>
            <person name="Galperin M.Y."/>
            <person name="Jogler C."/>
        </authorList>
    </citation>
    <scope>NUCLEOTIDE SEQUENCE [LARGE SCALE GENOMIC DNA]</scope>
    <source>
        <strain evidence="1 2">OJF2</strain>
    </source>
</reference>
<dbReference type="Proteomes" id="UP000324233">
    <property type="component" value="Chromosome"/>
</dbReference>
<gene>
    <name evidence="1" type="ORF">OJF2_06180</name>
</gene>
<evidence type="ECO:0000313" key="1">
    <source>
        <dbReference type="EMBL" id="QEH32149.1"/>
    </source>
</evidence>
<dbReference type="KEGG" id="agv:OJF2_06180"/>
<dbReference type="EMBL" id="CP042997">
    <property type="protein sequence ID" value="QEH32149.1"/>
    <property type="molecule type" value="Genomic_DNA"/>
</dbReference>
<accession>A0A5B9VVH2</accession>
<organism evidence="1 2">
    <name type="scientific">Aquisphaera giovannonii</name>
    <dbReference type="NCBI Taxonomy" id="406548"/>
    <lineage>
        <taxon>Bacteria</taxon>
        <taxon>Pseudomonadati</taxon>
        <taxon>Planctomycetota</taxon>
        <taxon>Planctomycetia</taxon>
        <taxon>Isosphaerales</taxon>
        <taxon>Isosphaeraceae</taxon>
        <taxon>Aquisphaera</taxon>
    </lineage>
</organism>
<dbReference type="RefSeq" id="WP_148591122.1">
    <property type="nucleotide sequence ID" value="NZ_CP042997.1"/>
</dbReference>
<proteinExistence type="predicted"/>
<name>A0A5B9VVH2_9BACT</name>
<keyword evidence="2" id="KW-1185">Reference proteome</keyword>
<protein>
    <submittedName>
        <fullName evidence="1">Uncharacterized protein</fullName>
    </submittedName>
</protein>
<dbReference type="AlphaFoldDB" id="A0A5B9VVH2"/>
<sequence length="89" mass="9879">MRPRRSTTPRLEAIEDRVVPSAVSLNLSPADRAHVRSFNRTVMHAADKVQDTVAGLFHQQHAARPTRSAFGKPAPHKAETLFGIPFIKI</sequence>